<name>A0A0D2PY62_HYPSF</name>
<proteinExistence type="predicted"/>
<protein>
    <recommendedName>
        <fullName evidence="3">F-box domain-containing protein</fullName>
    </recommendedName>
</protein>
<dbReference type="EMBL" id="KN817537">
    <property type="protein sequence ID" value="KJA24355.1"/>
    <property type="molecule type" value="Genomic_DNA"/>
</dbReference>
<organism evidence="1 2">
    <name type="scientific">Hypholoma sublateritium (strain FD-334 SS-4)</name>
    <dbReference type="NCBI Taxonomy" id="945553"/>
    <lineage>
        <taxon>Eukaryota</taxon>
        <taxon>Fungi</taxon>
        <taxon>Dikarya</taxon>
        <taxon>Basidiomycota</taxon>
        <taxon>Agaricomycotina</taxon>
        <taxon>Agaricomycetes</taxon>
        <taxon>Agaricomycetidae</taxon>
        <taxon>Agaricales</taxon>
        <taxon>Agaricineae</taxon>
        <taxon>Strophariaceae</taxon>
        <taxon>Hypholoma</taxon>
    </lineage>
</organism>
<dbReference type="OrthoDB" id="2935230at2759"/>
<gene>
    <name evidence="1" type="ORF">HYPSUDRAFT_200583</name>
</gene>
<evidence type="ECO:0008006" key="3">
    <source>
        <dbReference type="Google" id="ProtNLM"/>
    </source>
</evidence>
<keyword evidence="2" id="KW-1185">Reference proteome</keyword>
<sequence length="273" mass="30388">MPSIDDVPNEVLLEIVKNDSISQAMYRSYLLVNKRFHGLLKFELLPNIPIRIGSTEISSFLKFVTTSGMAPHIRYLWINAGPKKATHVARVIYACTNLIGLACSKIALFALCAPPEEDQEFAHTALTELTLFGSFQCWATLETPRPPHPHAEALCAQITHLRLQDAISRDFAAALFPALTHFASSLYLGGIGDVGSVALLAPLPCLEQIVYSTYHWSDAPGALDEKTIDWLEKDPRIRLLFLGTDACEFDLWCGRAWNESCIWTKDTGERSIL</sequence>
<dbReference type="Proteomes" id="UP000054270">
    <property type="component" value="Unassembled WGS sequence"/>
</dbReference>
<dbReference type="OMA" id="WALPNEL"/>
<reference evidence="2" key="1">
    <citation type="submission" date="2014-04" db="EMBL/GenBank/DDBJ databases">
        <title>Evolutionary Origins and Diversification of the Mycorrhizal Mutualists.</title>
        <authorList>
            <consortium name="DOE Joint Genome Institute"/>
            <consortium name="Mycorrhizal Genomics Consortium"/>
            <person name="Kohler A."/>
            <person name="Kuo A."/>
            <person name="Nagy L.G."/>
            <person name="Floudas D."/>
            <person name="Copeland A."/>
            <person name="Barry K.W."/>
            <person name="Cichocki N."/>
            <person name="Veneault-Fourrey C."/>
            <person name="LaButti K."/>
            <person name="Lindquist E.A."/>
            <person name="Lipzen A."/>
            <person name="Lundell T."/>
            <person name="Morin E."/>
            <person name="Murat C."/>
            <person name="Riley R."/>
            <person name="Ohm R."/>
            <person name="Sun H."/>
            <person name="Tunlid A."/>
            <person name="Henrissat B."/>
            <person name="Grigoriev I.V."/>
            <person name="Hibbett D.S."/>
            <person name="Martin F."/>
        </authorList>
    </citation>
    <scope>NUCLEOTIDE SEQUENCE [LARGE SCALE GENOMIC DNA]</scope>
    <source>
        <strain evidence="2">FD-334 SS-4</strain>
    </source>
</reference>
<evidence type="ECO:0000313" key="2">
    <source>
        <dbReference type="Proteomes" id="UP000054270"/>
    </source>
</evidence>
<accession>A0A0D2PY62</accession>
<dbReference type="AlphaFoldDB" id="A0A0D2PY62"/>
<evidence type="ECO:0000313" key="1">
    <source>
        <dbReference type="EMBL" id="KJA24355.1"/>
    </source>
</evidence>